<evidence type="ECO:0000313" key="1">
    <source>
        <dbReference type="EMBL" id="STZ57672.1"/>
    </source>
</evidence>
<sequence length="97" mass="10052">MGNRLSKKGSSVEVKIGVTDSPREIVFVSAATPDALEKQVTSALTAGDGVLSLTDEKGRRFLIQAARVAYVELGPADGRRVGFGIGAGPVTPPVTNE</sequence>
<proteinExistence type="predicted"/>
<protein>
    <submittedName>
        <fullName evidence="1">Protein of uncharacterized function (DUF3107)</fullName>
    </submittedName>
</protein>
<dbReference type="EMBL" id="UGQT01000001">
    <property type="protein sequence ID" value="STZ57672.1"/>
    <property type="molecule type" value="Genomic_DNA"/>
</dbReference>
<organism evidence="1 2">
    <name type="scientific">Mycolicibacterium tokaiense</name>
    <dbReference type="NCBI Taxonomy" id="39695"/>
    <lineage>
        <taxon>Bacteria</taxon>
        <taxon>Bacillati</taxon>
        <taxon>Actinomycetota</taxon>
        <taxon>Actinomycetes</taxon>
        <taxon>Mycobacteriales</taxon>
        <taxon>Mycobacteriaceae</taxon>
        <taxon>Mycolicibacterium</taxon>
    </lineage>
</organism>
<keyword evidence="2" id="KW-1185">Reference proteome</keyword>
<name>A0A378TA05_9MYCO</name>
<dbReference type="AlphaFoldDB" id="A0A378TA05"/>
<dbReference type="Proteomes" id="UP000254978">
    <property type="component" value="Unassembled WGS sequence"/>
</dbReference>
<dbReference type="InterPro" id="IPR021456">
    <property type="entry name" value="DUF3107"/>
</dbReference>
<evidence type="ECO:0000313" key="2">
    <source>
        <dbReference type="Proteomes" id="UP000254978"/>
    </source>
</evidence>
<gene>
    <name evidence="1" type="ORF">NCTC10821_01176</name>
</gene>
<accession>A0A378TA05</accession>
<reference evidence="1 2" key="1">
    <citation type="submission" date="2018-06" db="EMBL/GenBank/DDBJ databases">
        <authorList>
            <consortium name="Pathogen Informatics"/>
            <person name="Doyle S."/>
        </authorList>
    </citation>
    <scope>NUCLEOTIDE SEQUENCE [LARGE SCALE GENOMIC DNA]</scope>
    <source>
        <strain evidence="1 2">NCTC10821</strain>
    </source>
</reference>
<dbReference type="Pfam" id="PF11305">
    <property type="entry name" value="DUF3107"/>
    <property type="match status" value="1"/>
</dbReference>